<name>A0A5C8GME9_9BACT</name>
<dbReference type="AlphaFoldDB" id="A0A5C8GME9"/>
<evidence type="ECO:0000313" key="2">
    <source>
        <dbReference type="EMBL" id="TXJ63145.1"/>
    </source>
</evidence>
<gene>
    <name evidence="2" type="ORF">ETF27_01210</name>
</gene>
<feature type="compositionally biased region" description="Low complexity" evidence="1">
    <location>
        <begin position="30"/>
        <end position="49"/>
    </location>
</feature>
<dbReference type="EMBL" id="SDIK01000010">
    <property type="protein sequence ID" value="TXJ63145.1"/>
    <property type="molecule type" value="Genomic_DNA"/>
</dbReference>
<protein>
    <submittedName>
        <fullName evidence="2">Uncharacterized protein</fullName>
    </submittedName>
</protein>
<organism evidence="2 3">
    <name type="scientific">Prevotella brunnea</name>
    <dbReference type="NCBI Taxonomy" id="2508867"/>
    <lineage>
        <taxon>Bacteria</taxon>
        <taxon>Pseudomonadati</taxon>
        <taxon>Bacteroidota</taxon>
        <taxon>Bacteroidia</taxon>
        <taxon>Bacteroidales</taxon>
        <taxon>Prevotellaceae</taxon>
        <taxon>Prevotella</taxon>
    </lineage>
</organism>
<sequence length="90" mass="9321">MSTFALDITAVFSISRVVYRGYNYANAAGGVSNSNANNGASDSNSNVGSRLANYQSVPRQGGTCPSIPHRGGQATAKAHIKWKAETSSVG</sequence>
<evidence type="ECO:0000313" key="3">
    <source>
        <dbReference type="Proteomes" id="UP000321612"/>
    </source>
</evidence>
<evidence type="ECO:0000256" key="1">
    <source>
        <dbReference type="SAM" id="MobiDB-lite"/>
    </source>
</evidence>
<feature type="region of interest" description="Disordered" evidence="1">
    <location>
        <begin position="30"/>
        <end position="90"/>
    </location>
</feature>
<dbReference type="Proteomes" id="UP000321612">
    <property type="component" value="Unassembled WGS sequence"/>
</dbReference>
<proteinExistence type="predicted"/>
<keyword evidence="3" id="KW-1185">Reference proteome</keyword>
<reference evidence="3" key="1">
    <citation type="submission" date="2019-05" db="EMBL/GenBank/DDBJ databases">
        <title>Prevotella brunnea sp. nov., isolated from a wound of a patient.</title>
        <authorList>
            <person name="Buhl M."/>
        </authorList>
    </citation>
    <scope>NUCLEOTIDE SEQUENCE [LARGE SCALE GENOMIC DNA]</scope>
    <source>
        <strain evidence="3">A2672</strain>
    </source>
</reference>
<comment type="caution">
    <text evidence="2">The sequence shown here is derived from an EMBL/GenBank/DDBJ whole genome shotgun (WGS) entry which is preliminary data.</text>
</comment>
<accession>A0A5C8GME9</accession>